<feature type="region of interest" description="Disordered" evidence="1">
    <location>
        <begin position="172"/>
        <end position="226"/>
    </location>
</feature>
<reference evidence="3 4" key="1">
    <citation type="journal article" date="2020" name="Int. J. Syst. Evol. Microbiol.">
        <title>Reclassification of Streptomyces castelarensis and Streptomyces sporoclivatus as later heterotypic synonyms of Streptomyces antimycoticus.</title>
        <authorList>
            <person name="Komaki H."/>
            <person name="Tamura T."/>
        </authorList>
    </citation>
    <scope>NUCLEOTIDE SEQUENCE [LARGE SCALE GENOMIC DNA]</scope>
    <source>
        <strain evidence="3 4">NBRC 13459</strain>
    </source>
</reference>
<dbReference type="Proteomes" id="UP000301309">
    <property type="component" value="Unassembled WGS sequence"/>
</dbReference>
<dbReference type="Pfam" id="PF12728">
    <property type="entry name" value="HTH_17"/>
    <property type="match status" value="1"/>
</dbReference>
<keyword evidence="4" id="KW-1185">Reference proteome</keyword>
<evidence type="ECO:0000313" key="4">
    <source>
        <dbReference type="Proteomes" id="UP000301309"/>
    </source>
</evidence>
<comment type="caution">
    <text evidence="3">The sequence shown here is derived from an EMBL/GenBank/DDBJ whole genome shotgun (WGS) entry which is preliminary data.</text>
</comment>
<sequence length="284" mass="31115">MLWWVAALWGLAGAAAVEGLALYQAIHRVKDFPWRKEGEAPFAAYLASVIIRVGVGAGLAAAFGASTQITGPWEDSWSGSLLRRSLSRCCGKDWLIKPWNQRRLLPLPPLPRQPPARPRKEIPMRPDSFGSQLRVALTRDTPAFQPTPHPARQGFIRQLVDALAHITPAFQTDPASAQQPSPGGGTSAQAGPCPATQRRARQSATTSRQQPTTPSEQRQSSQELTDQGRFLTVAEVASLMRIGKMTVYRLVHSGHLPAVRVGRAFKVPEQAVHDYLQENVRNVS</sequence>
<gene>
    <name evidence="3" type="ORF">SVIO_111730</name>
</gene>
<feature type="domain" description="Helix-turn-helix" evidence="2">
    <location>
        <begin position="230"/>
        <end position="279"/>
    </location>
</feature>
<dbReference type="InterPro" id="IPR041657">
    <property type="entry name" value="HTH_17"/>
</dbReference>
<evidence type="ECO:0000313" key="3">
    <source>
        <dbReference type="EMBL" id="GDY60550.1"/>
    </source>
</evidence>
<dbReference type="NCBIfam" id="TIGR01764">
    <property type="entry name" value="excise"/>
    <property type="match status" value="1"/>
</dbReference>
<feature type="compositionally biased region" description="Pro residues" evidence="1">
    <location>
        <begin position="106"/>
        <end position="116"/>
    </location>
</feature>
<feature type="compositionally biased region" description="Polar residues" evidence="1">
    <location>
        <begin position="202"/>
        <end position="225"/>
    </location>
</feature>
<dbReference type="GO" id="GO:0003677">
    <property type="term" value="F:DNA binding"/>
    <property type="evidence" value="ECO:0007669"/>
    <property type="project" value="InterPro"/>
</dbReference>
<proteinExistence type="predicted"/>
<organism evidence="3 4">
    <name type="scientific">Streptomyces violaceusniger</name>
    <dbReference type="NCBI Taxonomy" id="68280"/>
    <lineage>
        <taxon>Bacteria</taxon>
        <taxon>Bacillati</taxon>
        <taxon>Actinomycetota</taxon>
        <taxon>Actinomycetes</taxon>
        <taxon>Kitasatosporales</taxon>
        <taxon>Streptomycetaceae</taxon>
        <taxon>Streptomyces</taxon>
        <taxon>Streptomyces violaceusniger group</taxon>
    </lineage>
</organism>
<protein>
    <recommendedName>
        <fullName evidence="2">Helix-turn-helix domain-containing protein</fullName>
    </recommendedName>
</protein>
<dbReference type="EMBL" id="BJHW01000003">
    <property type="protein sequence ID" value="GDY60550.1"/>
    <property type="molecule type" value="Genomic_DNA"/>
</dbReference>
<evidence type="ECO:0000259" key="2">
    <source>
        <dbReference type="Pfam" id="PF12728"/>
    </source>
</evidence>
<feature type="region of interest" description="Disordered" evidence="1">
    <location>
        <begin position="106"/>
        <end position="127"/>
    </location>
</feature>
<dbReference type="InterPro" id="IPR010093">
    <property type="entry name" value="SinI_DNA-bd"/>
</dbReference>
<accession>A0A4D4LMM3</accession>
<evidence type="ECO:0000256" key="1">
    <source>
        <dbReference type="SAM" id="MobiDB-lite"/>
    </source>
</evidence>
<name>A0A4D4LMM3_STRVO</name>
<dbReference type="AlphaFoldDB" id="A0A4D4LMM3"/>
<feature type="compositionally biased region" description="Polar residues" evidence="1">
    <location>
        <begin position="172"/>
        <end position="181"/>
    </location>
</feature>